<accession>A0A167P400</accession>
<dbReference type="AlphaFoldDB" id="A0A167P400"/>
<dbReference type="EMBL" id="AZHD01000017">
    <property type="protein sequence ID" value="OAA56264.1"/>
    <property type="molecule type" value="Genomic_DNA"/>
</dbReference>
<gene>
    <name evidence="1" type="ORF">SPI_07875</name>
</gene>
<evidence type="ECO:0000313" key="2">
    <source>
        <dbReference type="Proteomes" id="UP000076874"/>
    </source>
</evidence>
<reference evidence="1 2" key="1">
    <citation type="journal article" date="2016" name="Genome Biol. Evol.">
        <title>Divergent and convergent evolution of fungal pathogenicity.</title>
        <authorList>
            <person name="Shang Y."/>
            <person name="Xiao G."/>
            <person name="Zheng P."/>
            <person name="Cen K."/>
            <person name="Zhan S."/>
            <person name="Wang C."/>
        </authorList>
    </citation>
    <scope>NUCLEOTIDE SEQUENCE [LARGE SCALE GENOMIC DNA]</scope>
    <source>
        <strain evidence="1 2">RCEF 264</strain>
    </source>
</reference>
<sequence>MTVGGRPVGRPGLGKDLPVLRLLQRRIQGTDAVDRHAPVEHGRFMVQQLARSKTVGRPKMLYEGVVELEPERPHVRLGCEDPSRLAMPHSLLATSTVSCAPLNARDSDCVSVSMVISWCTTCSTNRGR</sequence>
<dbReference type="Proteomes" id="UP000076874">
    <property type="component" value="Unassembled WGS sequence"/>
</dbReference>
<comment type="caution">
    <text evidence="1">The sequence shown here is derived from an EMBL/GenBank/DDBJ whole genome shotgun (WGS) entry which is preliminary data.</text>
</comment>
<name>A0A167P400_9HYPO</name>
<organism evidence="1 2">
    <name type="scientific">Niveomyces insectorum RCEF 264</name>
    <dbReference type="NCBI Taxonomy" id="1081102"/>
    <lineage>
        <taxon>Eukaryota</taxon>
        <taxon>Fungi</taxon>
        <taxon>Dikarya</taxon>
        <taxon>Ascomycota</taxon>
        <taxon>Pezizomycotina</taxon>
        <taxon>Sordariomycetes</taxon>
        <taxon>Hypocreomycetidae</taxon>
        <taxon>Hypocreales</taxon>
        <taxon>Cordycipitaceae</taxon>
        <taxon>Niveomyces</taxon>
    </lineage>
</organism>
<proteinExistence type="predicted"/>
<evidence type="ECO:0000313" key="1">
    <source>
        <dbReference type="EMBL" id="OAA56264.1"/>
    </source>
</evidence>
<protein>
    <submittedName>
        <fullName evidence="1">Uncharacterized protein</fullName>
    </submittedName>
</protein>
<keyword evidence="2" id="KW-1185">Reference proteome</keyword>